<dbReference type="PROSITE" id="PS50972">
    <property type="entry name" value="PTERIN_BINDING"/>
    <property type="match status" value="1"/>
</dbReference>
<keyword evidence="2" id="KW-0479">Metal-binding</keyword>
<protein>
    <recommendedName>
        <fullName evidence="2">Dihydropteroate synthase</fullName>
        <shortName evidence="2">DHPS</shortName>
        <ecNumber evidence="2">2.5.1.15</ecNumber>
    </recommendedName>
    <alternativeName>
        <fullName evidence="2">Dihydropteroate pyrophosphorylase</fullName>
    </alternativeName>
</protein>
<evidence type="ECO:0000313" key="5">
    <source>
        <dbReference type="Proteomes" id="UP001596189"/>
    </source>
</evidence>
<dbReference type="InterPro" id="IPR006390">
    <property type="entry name" value="DHP_synth_dom"/>
</dbReference>
<evidence type="ECO:0000259" key="3">
    <source>
        <dbReference type="PROSITE" id="PS50972"/>
    </source>
</evidence>
<dbReference type="InterPro" id="IPR000489">
    <property type="entry name" value="Pterin-binding_dom"/>
</dbReference>
<comment type="cofactor">
    <cofactor evidence="2">
        <name>Mg(2+)</name>
        <dbReference type="ChEBI" id="CHEBI:18420"/>
    </cofactor>
</comment>
<proteinExistence type="inferred from homology"/>
<dbReference type="Gene3D" id="3.20.20.20">
    <property type="entry name" value="Dihydropteroate synthase-like"/>
    <property type="match status" value="1"/>
</dbReference>
<dbReference type="EC" id="2.5.1.15" evidence="2"/>
<gene>
    <name evidence="4" type="primary">folP</name>
    <name evidence="4" type="ORF">ACFQDO_09580</name>
</gene>
<dbReference type="EMBL" id="JBHSRD010000003">
    <property type="protein sequence ID" value="MFC6007378.1"/>
    <property type="molecule type" value="Genomic_DNA"/>
</dbReference>
<name>A0ABW1JF95_9ACTN</name>
<keyword evidence="5" id="KW-1185">Reference proteome</keyword>
<dbReference type="PANTHER" id="PTHR20941">
    <property type="entry name" value="FOLATE SYNTHESIS PROTEINS"/>
    <property type="match status" value="1"/>
</dbReference>
<dbReference type="CDD" id="cd00739">
    <property type="entry name" value="DHPS"/>
    <property type="match status" value="1"/>
</dbReference>
<dbReference type="RefSeq" id="WP_378227015.1">
    <property type="nucleotide sequence ID" value="NZ_BAABFP010000004.1"/>
</dbReference>
<sequence>MSTPTPDLTLVVPDLGPSGPVRTIGARTFDFSRQVAIMAIVNRTRDSFYDNGSTFDFGPALRRVEEAVEQGADWVDIGGVPFSPIAGPVSEQEEVERVVPLVEATRGVTDAVISVDTFRAAVAREALRAGADAINDTSGLHDPTMARLAQEQGGTLIVCHSKAAPLTKLPSPQYEDVVTEVRGVLADRVQLALAQGLAPERIVVDPGHDLNKNTFHSLEITRRLGELATLGYPLLAAVSNKDFIQETLDLPKERLLAGTTATHVFCILQGARILRVHDVAGAVHAARMTESILGWRPPARTGHNL</sequence>
<dbReference type="PROSITE" id="PS00792">
    <property type="entry name" value="DHPS_1"/>
    <property type="match status" value="1"/>
</dbReference>
<dbReference type="InterPro" id="IPR011005">
    <property type="entry name" value="Dihydropteroate_synth-like_sf"/>
</dbReference>
<reference evidence="5" key="1">
    <citation type="journal article" date="2019" name="Int. J. Syst. Evol. Microbiol.">
        <title>The Global Catalogue of Microorganisms (GCM) 10K type strain sequencing project: providing services to taxonomists for standard genome sequencing and annotation.</title>
        <authorList>
            <consortium name="The Broad Institute Genomics Platform"/>
            <consortium name="The Broad Institute Genome Sequencing Center for Infectious Disease"/>
            <person name="Wu L."/>
            <person name="Ma J."/>
        </authorList>
    </citation>
    <scope>NUCLEOTIDE SEQUENCE [LARGE SCALE GENOMIC DNA]</scope>
    <source>
        <strain evidence="5">KACC 14249</strain>
    </source>
</reference>
<evidence type="ECO:0000256" key="2">
    <source>
        <dbReference type="RuleBase" id="RU361205"/>
    </source>
</evidence>
<comment type="pathway">
    <text evidence="2">Cofactor biosynthesis; tetrahydrofolate biosynthesis; 7,8-dihydrofolate from 2-amino-4-hydroxy-6-hydroxymethyl-7,8-dihydropteridine diphosphate and 4-aminobenzoate: step 1/2.</text>
</comment>
<comment type="similarity">
    <text evidence="1 2">Belongs to the DHPS family.</text>
</comment>
<keyword evidence="2 4" id="KW-0808">Transferase</keyword>
<comment type="function">
    <text evidence="2">Catalyzes the condensation of para-aminobenzoate (pABA) with 6-hydroxymethyl-7,8-dihydropterin diphosphate (DHPt-PP) to form 7,8-dihydropteroate (H2Pte), the immediate precursor of folate derivatives.</text>
</comment>
<dbReference type="GO" id="GO:0004156">
    <property type="term" value="F:dihydropteroate synthase activity"/>
    <property type="evidence" value="ECO:0007669"/>
    <property type="project" value="UniProtKB-EC"/>
</dbReference>
<dbReference type="NCBIfam" id="TIGR01496">
    <property type="entry name" value="DHPS"/>
    <property type="match status" value="1"/>
</dbReference>
<keyword evidence="2" id="KW-0289">Folate biosynthesis</keyword>
<keyword evidence="2" id="KW-0460">Magnesium</keyword>
<accession>A0ABW1JF95</accession>
<dbReference type="Pfam" id="PF00809">
    <property type="entry name" value="Pterin_bind"/>
    <property type="match status" value="1"/>
</dbReference>
<comment type="caution">
    <text evidence="4">The sequence shown here is derived from an EMBL/GenBank/DDBJ whole genome shotgun (WGS) entry which is preliminary data.</text>
</comment>
<dbReference type="Proteomes" id="UP001596189">
    <property type="component" value="Unassembled WGS sequence"/>
</dbReference>
<feature type="domain" description="Pterin-binding" evidence="3">
    <location>
        <begin position="35"/>
        <end position="287"/>
    </location>
</feature>
<evidence type="ECO:0000313" key="4">
    <source>
        <dbReference type="EMBL" id="MFC6007378.1"/>
    </source>
</evidence>
<dbReference type="PANTHER" id="PTHR20941:SF8">
    <property type="entry name" value="INACTIVE DIHYDROPTEROATE SYNTHASE 2"/>
    <property type="match status" value="1"/>
</dbReference>
<organism evidence="4 5">
    <name type="scientific">Angustibacter luteus</name>
    <dbReference type="NCBI Taxonomy" id="658456"/>
    <lineage>
        <taxon>Bacteria</taxon>
        <taxon>Bacillati</taxon>
        <taxon>Actinomycetota</taxon>
        <taxon>Actinomycetes</taxon>
        <taxon>Kineosporiales</taxon>
        <taxon>Kineosporiaceae</taxon>
    </lineage>
</organism>
<dbReference type="SUPFAM" id="SSF51717">
    <property type="entry name" value="Dihydropteroate synthetase-like"/>
    <property type="match status" value="1"/>
</dbReference>
<evidence type="ECO:0000256" key="1">
    <source>
        <dbReference type="ARBA" id="ARBA00009503"/>
    </source>
</evidence>
<dbReference type="InterPro" id="IPR045031">
    <property type="entry name" value="DHP_synth-like"/>
</dbReference>